<reference evidence="2 3" key="1">
    <citation type="submission" date="2017-06" db="EMBL/GenBank/DDBJ databases">
        <title>Novel microbial phyla capable of carbon fixation and sulfur reduction in deep-sea sediments.</title>
        <authorList>
            <person name="Huang J."/>
            <person name="Baker B."/>
            <person name="Wang Y."/>
        </authorList>
    </citation>
    <scope>NUCLEOTIDE SEQUENCE [LARGE SCALE GENOMIC DNA]</scope>
    <source>
        <strain evidence="2">B3_LCP</strain>
    </source>
</reference>
<evidence type="ECO:0000256" key="1">
    <source>
        <dbReference type="SAM" id="SignalP"/>
    </source>
</evidence>
<evidence type="ECO:0000313" key="2">
    <source>
        <dbReference type="EMBL" id="TKJ41093.1"/>
    </source>
</evidence>
<dbReference type="Gene3D" id="2.130.10.10">
    <property type="entry name" value="YVTN repeat-like/Quinoprotein amine dehydrogenase"/>
    <property type="match status" value="1"/>
</dbReference>
<dbReference type="InterPro" id="IPR015943">
    <property type="entry name" value="WD40/YVTN_repeat-like_dom_sf"/>
</dbReference>
<dbReference type="PANTHER" id="PTHR42754">
    <property type="entry name" value="ENDOGLUCANASE"/>
    <property type="match status" value="1"/>
</dbReference>
<dbReference type="InterPro" id="IPR011047">
    <property type="entry name" value="Quinoprotein_ADH-like_sf"/>
</dbReference>
<sequence>MKKQLLIPLLVVCLCAVTQIALADDYWDRYKNSLRLAEKIEHPIFEKVFPGVEFRIAEDRSITPKAKKIIGLFEDEMFLMTNEFNFLYAKVVDSSKANVNERIEAFIRLGYWLQDPVLKVIKQEEVEVEKRDITMNHRTVIRMMNYSKQIKEYDIFIVYKSNLVMKNIVYCDGKLQHSLPLHYYGKIGLDEINLDIYGDIEICPWSPEFYNYLIVEENGLTTGNSFTISASGLPPDTIVQVKINEIEPYSRIFLNIQGETDTLGNLIPINWTPIDNETGICEVQIQVEGTWYQFPDRLIPENHLTNRFWQGYGYTVYYCDGFFQGHPNGMPHGPNFAERVRSAAEASWSEEVVRWELCEGIPSGRPRDDDGNYQVFINDAEGISTLNYHGTDRTGAIAGSERRIGIGSLMWQNANYWQYWPESDLINSVISHEFYHGIQWSHNQGWQNTWGPEENRWMLEGQARFIQTVFMEYYSDPNEEFEWGRRYQQDSNEYLNNSDPYVNMLNISLIDEAMDYEFCIFWRFLYENYINGTEAEKLAIIRETCIGNSAINLSDIETFMNLKLSEGNGTYSSMDEAIAEFARRAWLNDPEYGQWNPCPSDSFFVDPRLKENEVYTGGTRTYNNEIPYPFCIDYLAFHSSTTPKTASLQFDGDPDNDGNMASFYVHVMKIWHTETPYVMDESSFYIHPGEPTWQVGTAFEWPVLYIVAVARLDTEYNIPPNEFDYEVTLRPPTGSFLSFFGGDEHEFGSEGHEVFGEGYIIVGSTTSSSPDNSDIYLIKTNQTGSLVWDRTYGDTNGDYGSSVQVTSDGGYIIAGSTASTVSDVYLIKTNGSGTIQWTRTFGGANADGGGCVQQTTDGGYIISGNTTSFGAGSDDIYLIKTNELGEEVWSQTFGGPLQDTGGKVRQTYDGGYIVAGTYQDTVGGLHYACLFKTDENGLEEWSGLYGGQNGASGFDVQQTYDGGYIISGSINIDEENGDFYLVKTDTVGNVEWSRNYGGELGEVGQGVDKNSDGGYVMTGWTCSYGDGLRDILVVRTDEVGHMIGQYVWGDEYHDWGHCVEQTYDGGFVVTGETKQWREFGPYDIVFFRLHPGFFGD</sequence>
<accession>A0A532V1K3</accession>
<dbReference type="PANTHER" id="PTHR42754:SF1">
    <property type="entry name" value="LIPOPROTEIN"/>
    <property type="match status" value="1"/>
</dbReference>
<keyword evidence="1" id="KW-0732">Signal</keyword>
<gene>
    <name evidence="2" type="ORF">CEE37_05345</name>
</gene>
<name>A0A532V1K3_UNCL8</name>
<proteinExistence type="predicted"/>
<protein>
    <submittedName>
        <fullName evidence="2">Uncharacterized protein</fullName>
    </submittedName>
</protein>
<feature type="signal peptide" evidence="1">
    <location>
        <begin position="1"/>
        <end position="23"/>
    </location>
</feature>
<dbReference type="AlphaFoldDB" id="A0A532V1K3"/>
<organism evidence="2 3">
    <name type="scientific">candidate division LCP-89 bacterium B3_LCP</name>
    <dbReference type="NCBI Taxonomy" id="2012998"/>
    <lineage>
        <taxon>Bacteria</taxon>
        <taxon>Pseudomonadati</taxon>
        <taxon>Bacteria division LCP-89</taxon>
    </lineage>
</organism>
<feature type="chain" id="PRO_5022010242" evidence="1">
    <location>
        <begin position="24"/>
        <end position="1096"/>
    </location>
</feature>
<dbReference type="EMBL" id="NJBN01000003">
    <property type="protein sequence ID" value="TKJ41093.1"/>
    <property type="molecule type" value="Genomic_DNA"/>
</dbReference>
<evidence type="ECO:0000313" key="3">
    <source>
        <dbReference type="Proteomes" id="UP000319619"/>
    </source>
</evidence>
<comment type="caution">
    <text evidence="2">The sequence shown here is derived from an EMBL/GenBank/DDBJ whole genome shotgun (WGS) entry which is preliminary data.</text>
</comment>
<dbReference type="SUPFAM" id="SSF50998">
    <property type="entry name" value="Quinoprotein alcohol dehydrogenase-like"/>
    <property type="match status" value="1"/>
</dbReference>
<dbReference type="Proteomes" id="UP000319619">
    <property type="component" value="Unassembled WGS sequence"/>
</dbReference>